<comment type="similarity">
    <text evidence="2 5">Belongs to the glutamyl-tRNA reductase family.</text>
</comment>
<dbReference type="InterPro" id="IPR015895">
    <property type="entry name" value="4pyrrol_synth_GluRdtase_N"/>
</dbReference>
<evidence type="ECO:0000259" key="6">
    <source>
        <dbReference type="Pfam" id="PF00745"/>
    </source>
</evidence>
<comment type="subunit">
    <text evidence="5">Homodimer.</text>
</comment>
<evidence type="ECO:0000256" key="5">
    <source>
        <dbReference type="HAMAP-Rule" id="MF_00087"/>
    </source>
</evidence>
<comment type="caution">
    <text evidence="9">The sequence shown here is derived from an EMBL/GenBank/DDBJ whole genome shotgun (WGS) entry which is preliminary data.</text>
</comment>
<comment type="domain">
    <text evidence="5">Possesses an unusual extended V-shaped dimeric structure with each monomer consisting of three distinct domains arranged along a curved 'spinal' alpha-helix. The N-terminal catalytic domain specifically recognizes the glutamate moiety of the substrate. The second domain is the NADPH-binding domain, and the third C-terminal domain is responsible for dimerization.</text>
</comment>
<dbReference type="EC" id="1.2.1.70" evidence="3 5"/>
<evidence type="ECO:0000256" key="4">
    <source>
        <dbReference type="ARBA" id="ARBA00047464"/>
    </source>
</evidence>
<keyword evidence="5" id="KW-0627">Porphyrin biosynthesis</keyword>
<dbReference type="GO" id="GO:0050661">
    <property type="term" value="F:NADP binding"/>
    <property type="evidence" value="ECO:0007669"/>
    <property type="project" value="InterPro"/>
</dbReference>
<dbReference type="PROSITE" id="PS00747">
    <property type="entry name" value="GLUTR"/>
    <property type="match status" value="1"/>
</dbReference>
<evidence type="ECO:0000256" key="3">
    <source>
        <dbReference type="ARBA" id="ARBA00012970"/>
    </source>
</evidence>
<dbReference type="HAMAP" id="MF_00087">
    <property type="entry name" value="Glu_tRNA_reductase"/>
    <property type="match status" value="1"/>
</dbReference>
<evidence type="ECO:0000313" key="10">
    <source>
        <dbReference type="Proteomes" id="UP000693892"/>
    </source>
</evidence>
<dbReference type="Pfam" id="PF05201">
    <property type="entry name" value="GlutR_N"/>
    <property type="match status" value="1"/>
</dbReference>
<dbReference type="PANTHER" id="PTHR43013:SF1">
    <property type="entry name" value="GLUTAMYL-TRNA REDUCTASE"/>
    <property type="match status" value="1"/>
</dbReference>
<name>A0A916JVX0_9MICO</name>
<evidence type="ECO:0000313" key="9">
    <source>
        <dbReference type="EMBL" id="CAG7609138.1"/>
    </source>
</evidence>
<feature type="binding site" evidence="5">
    <location>
        <position position="115"/>
    </location>
    <ligand>
        <name>substrate</name>
    </ligand>
</feature>
<feature type="active site" description="Nucleophile" evidence="5">
    <location>
        <position position="46"/>
    </location>
</feature>
<organism evidence="9 10">
    <name type="scientific">Leucobacter soli</name>
    <dbReference type="NCBI Taxonomy" id="2812850"/>
    <lineage>
        <taxon>Bacteria</taxon>
        <taxon>Bacillati</taxon>
        <taxon>Actinomycetota</taxon>
        <taxon>Actinomycetes</taxon>
        <taxon>Micrococcales</taxon>
        <taxon>Microbacteriaceae</taxon>
        <taxon>Leucobacter</taxon>
    </lineage>
</organism>
<dbReference type="RefSeq" id="WP_218114791.1">
    <property type="nucleotide sequence ID" value="NZ_CAJVAP010000011.1"/>
</dbReference>
<dbReference type="NCBIfam" id="NF000750">
    <property type="entry name" value="PRK00045.3-4"/>
    <property type="match status" value="1"/>
</dbReference>
<evidence type="ECO:0000256" key="1">
    <source>
        <dbReference type="ARBA" id="ARBA00005059"/>
    </source>
</evidence>
<keyword evidence="5" id="KW-0521">NADP</keyword>
<dbReference type="InterPro" id="IPR006151">
    <property type="entry name" value="Shikm_DH/Glu-tRNA_Rdtase"/>
</dbReference>
<feature type="binding site" evidence="5">
    <location>
        <begin position="120"/>
        <end position="122"/>
    </location>
    <ligand>
        <name>substrate</name>
    </ligand>
</feature>
<feature type="domain" description="Tetrapyrrole biosynthesis glutamyl-tRNA reductase dimerisation" evidence="6">
    <location>
        <begin position="319"/>
        <end position="420"/>
    </location>
</feature>
<dbReference type="Proteomes" id="UP000693892">
    <property type="component" value="Unassembled WGS sequence"/>
</dbReference>
<feature type="binding site" evidence="5">
    <location>
        <begin position="45"/>
        <end position="48"/>
    </location>
    <ligand>
        <name>substrate</name>
    </ligand>
</feature>
<feature type="binding site" evidence="5">
    <location>
        <begin position="195"/>
        <end position="200"/>
    </location>
    <ligand>
        <name>NADP(+)</name>
        <dbReference type="ChEBI" id="CHEBI:58349"/>
    </ligand>
</feature>
<feature type="site" description="Important for activity" evidence="5">
    <location>
        <position position="105"/>
    </location>
</feature>
<protein>
    <recommendedName>
        <fullName evidence="3 5">Glutamyl-tRNA reductase</fullName>
        <shortName evidence="5">GluTR</shortName>
        <ecNumber evidence="3 5">1.2.1.70</ecNumber>
    </recommendedName>
</protein>
<dbReference type="PANTHER" id="PTHR43013">
    <property type="entry name" value="GLUTAMYL-TRNA REDUCTASE"/>
    <property type="match status" value="1"/>
</dbReference>
<dbReference type="PIRSF" id="PIRSF000445">
    <property type="entry name" value="4pyrrol_synth_GluRdtase"/>
    <property type="match status" value="1"/>
</dbReference>
<dbReference type="EMBL" id="CAJVAP010000011">
    <property type="protein sequence ID" value="CAG7609138.1"/>
    <property type="molecule type" value="Genomic_DNA"/>
</dbReference>
<gene>
    <name evidence="5 9" type="primary">hemA</name>
    <name evidence="9" type="ORF">LEUCIP111803_01172</name>
</gene>
<evidence type="ECO:0000259" key="8">
    <source>
        <dbReference type="Pfam" id="PF05201"/>
    </source>
</evidence>
<dbReference type="InterPro" id="IPR018214">
    <property type="entry name" value="GluRdtase_CS"/>
</dbReference>
<comment type="catalytic activity">
    <reaction evidence="4 5">
        <text>(S)-4-amino-5-oxopentanoate + tRNA(Glu) + NADP(+) = L-glutamyl-tRNA(Glu) + NADPH + H(+)</text>
        <dbReference type="Rhea" id="RHEA:12344"/>
        <dbReference type="Rhea" id="RHEA-COMP:9663"/>
        <dbReference type="Rhea" id="RHEA-COMP:9680"/>
        <dbReference type="ChEBI" id="CHEBI:15378"/>
        <dbReference type="ChEBI" id="CHEBI:57501"/>
        <dbReference type="ChEBI" id="CHEBI:57783"/>
        <dbReference type="ChEBI" id="CHEBI:58349"/>
        <dbReference type="ChEBI" id="CHEBI:78442"/>
        <dbReference type="ChEBI" id="CHEBI:78520"/>
        <dbReference type="EC" id="1.2.1.70"/>
    </reaction>
</comment>
<feature type="binding site" evidence="5">
    <location>
        <position position="126"/>
    </location>
    <ligand>
        <name>substrate</name>
    </ligand>
</feature>
<sequence>MLLSISFDHSNAPFALLERLARGGESIAVAVSDPSLSDGSIVLSTCNRFELYLDAPNAPDEATAGVEGEALGEAVIERIAGIAGVPGAEVRRSASVRADRRAVEHLFSVTAGLESVVLGEEEIAGQVRRAHAGARERGTVTHRLERLFQAAARTGRSVKQHTSVRSAGRSIVRFALDLVEDDLAPWPELPILLVGTGAYAGAVVTALRARGARRIQVHSPSGRAESYAAARGLEAVGAGGFADALAESELVIACSRVDEPLLTPKELVAPGPAATRVLVDLGMPRNIDPGVADLPNIRLLDLEEMASVGGGRGLGVEAEAARIVREAVEEFDASLAERTALPALLAVREHVLALLEDEVDRSRRGSRSGSGVVDTGESEAELALRRFAGRLLHDPMTRIRALGREGRAEQASDAVAALFGR</sequence>
<proteinExistence type="inferred from homology"/>
<keyword evidence="5 9" id="KW-0560">Oxidoreductase</keyword>
<dbReference type="GO" id="GO:0008883">
    <property type="term" value="F:glutamyl-tRNA reductase activity"/>
    <property type="evidence" value="ECO:0007669"/>
    <property type="project" value="UniProtKB-UniRule"/>
</dbReference>
<comment type="pathway">
    <text evidence="1 5">Porphyrin-containing compound metabolism; protoporphyrin-IX biosynthesis; 5-aminolevulinate from L-glutamyl-tRNA(Glu): step 1/2.</text>
</comment>
<evidence type="ECO:0000259" key="7">
    <source>
        <dbReference type="Pfam" id="PF01488"/>
    </source>
</evidence>
<comment type="miscellaneous">
    <text evidence="5">During catalysis, the active site Cys acts as a nucleophile attacking the alpha-carbonyl group of tRNA-bound glutamate with the formation of a thioester intermediate between enzyme and glutamate, and the concomitant release of tRNA(Glu). The thioester intermediate is finally reduced by direct hydride transfer from NADPH, to form the product GSA.</text>
</comment>
<dbReference type="Pfam" id="PF01488">
    <property type="entry name" value="Shikimate_DH"/>
    <property type="match status" value="1"/>
</dbReference>
<dbReference type="InterPro" id="IPR015896">
    <property type="entry name" value="4pyrrol_synth_GluRdtase_dimer"/>
</dbReference>
<dbReference type="Pfam" id="PF00745">
    <property type="entry name" value="GlutR_dimer"/>
    <property type="match status" value="1"/>
</dbReference>
<reference evidence="9" key="1">
    <citation type="submission" date="2021-06" db="EMBL/GenBank/DDBJ databases">
        <authorList>
            <person name="Criscuolo A."/>
        </authorList>
    </citation>
    <scope>NUCLEOTIDE SEQUENCE</scope>
    <source>
        <strain evidence="9">CIP111803</strain>
    </source>
</reference>
<feature type="domain" description="Glutamyl-tRNA reductase N-terminal" evidence="8">
    <location>
        <begin position="5"/>
        <end position="162"/>
    </location>
</feature>
<keyword evidence="10" id="KW-1185">Reference proteome</keyword>
<comment type="function">
    <text evidence="5">Catalyzes the NADPH-dependent reduction of glutamyl-tRNA(Glu) to glutamate 1-semialdehyde (GSA).</text>
</comment>
<accession>A0A916JVX0</accession>
<feature type="domain" description="Quinate/shikimate 5-dehydrogenase/glutamyl-tRNA reductase" evidence="7">
    <location>
        <begin position="186"/>
        <end position="308"/>
    </location>
</feature>
<dbReference type="InterPro" id="IPR000343">
    <property type="entry name" value="4pyrrol_synth_GluRdtase"/>
</dbReference>
<evidence type="ECO:0000256" key="2">
    <source>
        <dbReference type="ARBA" id="ARBA00005916"/>
    </source>
</evidence>
<dbReference type="GO" id="GO:0019353">
    <property type="term" value="P:protoporphyrinogen IX biosynthetic process from glutamate"/>
    <property type="evidence" value="ECO:0007669"/>
    <property type="project" value="TreeGrafter"/>
</dbReference>
<dbReference type="AlphaFoldDB" id="A0A916JVX0"/>